<dbReference type="EMBL" id="KV441551">
    <property type="protein sequence ID" value="OAG07644.1"/>
    <property type="molecule type" value="Genomic_DNA"/>
</dbReference>
<sequence>MSEQASPSQTQGPQNSSAPHDSDSDPMVYITPRDYASSARQSRSQHIAEGADPASIILQSELSTRIPRHENESPADYVKRYSETMNAMIRSGVKILNDECIADQVPDTFSAGGKVFDLGPGSGATKGEYREFGEWFEEACGRGGELGEVPARWRRFEKPAGTQA</sequence>
<evidence type="ECO:0000256" key="1">
    <source>
        <dbReference type="SAM" id="MobiDB-lite"/>
    </source>
</evidence>
<dbReference type="AlphaFoldDB" id="A0A177CJD2"/>
<feature type="region of interest" description="Disordered" evidence="1">
    <location>
        <begin position="1"/>
        <end position="74"/>
    </location>
</feature>
<dbReference type="GeneID" id="28761818"/>
<gene>
    <name evidence="2" type="ORF">CC84DRAFT_1163767</name>
</gene>
<protein>
    <submittedName>
        <fullName evidence="2">Uncharacterized protein</fullName>
    </submittedName>
</protein>
<name>A0A177CJD2_9PLEO</name>
<organism evidence="2 3">
    <name type="scientific">Paraphaeosphaeria sporulosa</name>
    <dbReference type="NCBI Taxonomy" id="1460663"/>
    <lineage>
        <taxon>Eukaryota</taxon>
        <taxon>Fungi</taxon>
        <taxon>Dikarya</taxon>
        <taxon>Ascomycota</taxon>
        <taxon>Pezizomycotina</taxon>
        <taxon>Dothideomycetes</taxon>
        <taxon>Pleosporomycetidae</taxon>
        <taxon>Pleosporales</taxon>
        <taxon>Massarineae</taxon>
        <taxon>Didymosphaeriaceae</taxon>
        <taxon>Paraphaeosphaeria</taxon>
    </lineage>
</organism>
<keyword evidence="3" id="KW-1185">Reference proteome</keyword>
<accession>A0A177CJD2</accession>
<dbReference type="OrthoDB" id="4337606at2759"/>
<feature type="compositionally biased region" description="Polar residues" evidence="1">
    <location>
        <begin position="1"/>
        <end position="19"/>
    </location>
</feature>
<dbReference type="InParanoid" id="A0A177CJD2"/>
<dbReference type="Proteomes" id="UP000077069">
    <property type="component" value="Unassembled WGS sequence"/>
</dbReference>
<dbReference type="RefSeq" id="XP_018038009.1">
    <property type="nucleotide sequence ID" value="XM_018178332.1"/>
</dbReference>
<proteinExistence type="predicted"/>
<evidence type="ECO:0000313" key="2">
    <source>
        <dbReference type="EMBL" id="OAG07644.1"/>
    </source>
</evidence>
<evidence type="ECO:0000313" key="3">
    <source>
        <dbReference type="Proteomes" id="UP000077069"/>
    </source>
</evidence>
<reference evidence="2 3" key="1">
    <citation type="submission" date="2016-05" db="EMBL/GenBank/DDBJ databases">
        <title>Comparative analysis of secretome profiles of manganese(II)-oxidizing ascomycete fungi.</title>
        <authorList>
            <consortium name="DOE Joint Genome Institute"/>
            <person name="Zeiner C.A."/>
            <person name="Purvine S.O."/>
            <person name="Zink E.M."/>
            <person name="Wu S."/>
            <person name="Pasa-Tolic L."/>
            <person name="Chaput D.L."/>
            <person name="Haridas S."/>
            <person name="Grigoriev I.V."/>
            <person name="Santelli C.M."/>
            <person name="Hansel C.M."/>
        </authorList>
    </citation>
    <scope>NUCLEOTIDE SEQUENCE [LARGE SCALE GENOMIC DNA]</scope>
    <source>
        <strain evidence="2 3">AP3s5-JAC2a</strain>
    </source>
</reference>